<dbReference type="Gramene" id="FCD_00002020-RA">
    <property type="protein sequence ID" value="FCD_00002020-RA:cds"/>
    <property type="gene ID" value="FCD_00002020"/>
</dbReference>
<dbReference type="Proteomes" id="UP001187192">
    <property type="component" value="Unassembled WGS sequence"/>
</dbReference>
<dbReference type="EMBL" id="BTGU01000001">
    <property type="protein sequence ID" value="GMN23705.1"/>
    <property type="molecule type" value="Genomic_DNA"/>
</dbReference>
<gene>
    <name evidence="1" type="ORF">TIFTF001_000221</name>
</gene>
<keyword evidence="2" id="KW-1185">Reference proteome</keyword>
<organism evidence="1 2">
    <name type="scientific">Ficus carica</name>
    <name type="common">Common fig</name>
    <dbReference type="NCBI Taxonomy" id="3494"/>
    <lineage>
        <taxon>Eukaryota</taxon>
        <taxon>Viridiplantae</taxon>
        <taxon>Streptophyta</taxon>
        <taxon>Embryophyta</taxon>
        <taxon>Tracheophyta</taxon>
        <taxon>Spermatophyta</taxon>
        <taxon>Magnoliopsida</taxon>
        <taxon>eudicotyledons</taxon>
        <taxon>Gunneridae</taxon>
        <taxon>Pentapetalae</taxon>
        <taxon>rosids</taxon>
        <taxon>fabids</taxon>
        <taxon>Rosales</taxon>
        <taxon>Moraceae</taxon>
        <taxon>Ficeae</taxon>
        <taxon>Ficus</taxon>
    </lineage>
</organism>
<reference evidence="1" key="1">
    <citation type="submission" date="2023-07" db="EMBL/GenBank/DDBJ databases">
        <title>draft genome sequence of fig (Ficus carica).</title>
        <authorList>
            <person name="Takahashi T."/>
            <person name="Nishimura K."/>
        </authorList>
    </citation>
    <scope>NUCLEOTIDE SEQUENCE</scope>
</reference>
<dbReference type="AlphaFoldDB" id="A0AA87Z223"/>
<comment type="caution">
    <text evidence="1">The sequence shown here is derived from an EMBL/GenBank/DDBJ whole genome shotgun (WGS) entry which is preliminary data.</text>
</comment>
<protein>
    <submittedName>
        <fullName evidence="1">Uncharacterized protein</fullName>
    </submittedName>
</protein>
<evidence type="ECO:0000313" key="2">
    <source>
        <dbReference type="Proteomes" id="UP001187192"/>
    </source>
</evidence>
<accession>A0AA87Z223</accession>
<name>A0AA87Z223_FICCA</name>
<sequence>MADQRKWLSMKSSKLDKAIELYLLNWPQFQSVMDAVRKRGKAEFSSRVFHFFATIAFVLPKEMADQRKWLSIKSSELNKAIELYLLNWPQFQSAVDVVRERGKAEFSSRVFDFFATSTSVPTVDGLAENLFRAMSSLQASIALNFCKEVISSSSPLGAEHLLHAYNAYLAAGGLYNPADISRESVLSFKQSMDSALAEWPEFETVSHMLGVQRGDTVATAMFFFFAKPDPTVDGLAEEMHRAISADLDGLIDFSDVKKAAQEFLDALLSCYKYKVLKKPVNLKRQQSLTRCDTAEVKKAKY</sequence>
<evidence type="ECO:0000313" key="1">
    <source>
        <dbReference type="EMBL" id="GMN23705.1"/>
    </source>
</evidence>
<proteinExistence type="predicted"/>